<gene>
    <name evidence="4" type="primary">psf-1</name>
    <name evidence="3" type="ORF">I6G64_03355</name>
    <name evidence="4" type="ORF">NCTC12961_02191</name>
</gene>
<dbReference type="Gene3D" id="3.90.470.20">
    <property type="entry name" value="4'-phosphopantetheinyl transferase domain"/>
    <property type="match status" value="1"/>
</dbReference>
<accession>A0A2X4U9T1</accession>
<name>A0A2X4U9T1_SERPL</name>
<evidence type="ECO:0000313" key="5">
    <source>
        <dbReference type="Proteomes" id="UP000248897"/>
    </source>
</evidence>
<reference evidence="4 5" key="1">
    <citation type="submission" date="2018-06" db="EMBL/GenBank/DDBJ databases">
        <authorList>
            <consortium name="Pathogen Informatics"/>
            <person name="Doyle S."/>
        </authorList>
    </citation>
    <scope>NUCLEOTIDE SEQUENCE [LARGE SCALE GENOMIC DNA]</scope>
    <source>
        <strain evidence="4 5">NCTC12961</strain>
    </source>
</reference>
<protein>
    <submittedName>
        <fullName evidence="4">4'-phosphopantetheinyl transferase psf-1</fullName>
        <ecNumber evidence="4">2.7.8.-</ecNumber>
    </submittedName>
    <submittedName>
        <fullName evidence="3">4'-phosphopantetheinyl transferase superfamily protein</fullName>
    </submittedName>
</protein>
<proteinExistence type="predicted"/>
<dbReference type="InterPro" id="IPR008278">
    <property type="entry name" value="4-PPantetheinyl_Trfase_dom"/>
</dbReference>
<evidence type="ECO:0000256" key="1">
    <source>
        <dbReference type="ARBA" id="ARBA00022679"/>
    </source>
</evidence>
<dbReference type="Proteomes" id="UP000594967">
    <property type="component" value="Chromosome"/>
</dbReference>
<dbReference type="Pfam" id="PF01648">
    <property type="entry name" value="ACPS"/>
    <property type="match status" value="1"/>
</dbReference>
<dbReference type="Proteomes" id="UP000248897">
    <property type="component" value="Chromosome 1"/>
</dbReference>
<evidence type="ECO:0000313" key="3">
    <source>
        <dbReference type="EMBL" id="QPS23252.1"/>
    </source>
</evidence>
<dbReference type="EMBL" id="CP065673">
    <property type="protein sequence ID" value="QPS23252.1"/>
    <property type="molecule type" value="Genomic_DNA"/>
</dbReference>
<evidence type="ECO:0000259" key="2">
    <source>
        <dbReference type="Pfam" id="PF01648"/>
    </source>
</evidence>
<evidence type="ECO:0000313" key="6">
    <source>
        <dbReference type="Proteomes" id="UP000594967"/>
    </source>
</evidence>
<sequence length="214" mass="24057">MAIGCNSGGMPSRVVIAVAHAAADAKEPRLYRQRRVKQNARELTLALLDQVWCTTGFILRHHASGQPIGEHPLLGWRQVSVSHSHSWYAGATSNAAVGIDLQQYRTFSATARRLAFTVDEHALGYVQTSAAWAIREAFLKSHGQGLPYPLRDIHIDWQQSQVSTLSARLERRQFWLWYSLEWVCALCFPTGTIAMPDTDIDVISCSRGIYRHEK</sequence>
<dbReference type="SUPFAM" id="SSF56214">
    <property type="entry name" value="4'-phosphopantetheinyl transferase"/>
    <property type="match status" value="1"/>
</dbReference>
<evidence type="ECO:0000313" key="4">
    <source>
        <dbReference type="EMBL" id="SQI36546.1"/>
    </source>
</evidence>
<feature type="domain" description="4'-phosphopantetheinyl transferase" evidence="2">
    <location>
        <begin position="96"/>
        <end position="187"/>
    </location>
</feature>
<dbReference type="AlphaFoldDB" id="A0A2X4U9T1"/>
<dbReference type="GO" id="GO:0008897">
    <property type="term" value="F:holo-[acyl-carrier-protein] synthase activity"/>
    <property type="evidence" value="ECO:0007669"/>
    <property type="project" value="InterPro"/>
</dbReference>
<dbReference type="InterPro" id="IPR037143">
    <property type="entry name" value="4-PPantetheinyl_Trfase_dom_sf"/>
</dbReference>
<keyword evidence="6" id="KW-1185">Reference proteome</keyword>
<dbReference type="EC" id="2.7.8.-" evidence="4"/>
<organism evidence="4 5">
    <name type="scientific">Serratia plymuthica</name>
    <dbReference type="NCBI Taxonomy" id="82996"/>
    <lineage>
        <taxon>Bacteria</taxon>
        <taxon>Pseudomonadati</taxon>
        <taxon>Pseudomonadota</taxon>
        <taxon>Gammaproteobacteria</taxon>
        <taxon>Enterobacterales</taxon>
        <taxon>Yersiniaceae</taxon>
        <taxon>Serratia</taxon>
    </lineage>
</organism>
<dbReference type="EMBL" id="LS483469">
    <property type="protein sequence ID" value="SQI36546.1"/>
    <property type="molecule type" value="Genomic_DNA"/>
</dbReference>
<dbReference type="GO" id="GO:0000287">
    <property type="term" value="F:magnesium ion binding"/>
    <property type="evidence" value="ECO:0007669"/>
    <property type="project" value="InterPro"/>
</dbReference>
<reference evidence="3 6" key="2">
    <citation type="submission" date="2020-12" db="EMBL/GenBank/DDBJ databases">
        <title>FDA dAtabase for Regulatory Grade micrObial Sequences (FDA-ARGOS): Supporting development and validation of Infectious Disease Dx tests.</title>
        <authorList>
            <person name="Sproer C."/>
            <person name="Gronow S."/>
            <person name="Severitt S."/>
            <person name="Schroder I."/>
            <person name="Tallon L."/>
            <person name="Sadzewicz L."/>
            <person name="Zhao X."/>
            <person name="Boylan J."/>
            <person name="Ott S."/>
            <person name="Bowen H."/>
            <person name="Vavikolanu K."/>
            <person name="Mehta A."/>
            <person name="Aluvathingal J."/>
            <person name="Nadendla S."/>
            <person name="Lowell S."/>
            <person name="Myers T."/>
            <person name="Yan Y."/>
            <person name="Sichtig H."/>
        </authorList>
    </citation>
    <scope>NUCLEOTIDE SEQUENCE [LARGE SCALE GENOMIC DNA]</scope>
    <source>
        <strain evidence="3 6">FDAARGOS_907</strain>
    </source>
</reference>
<keyword evidence="1 4" id="KW-0808">Transferase</keyword>